<comment type="caution">
    <text evidence="1">The sequence shown here is derived from an EMBL/GenBank/DDBJ whole genome shotgun (WGS) entry which is preliminary data.</text>
</comment>
<organism evidence="1 2">
    <name type="scientific">Fusarium keratoplasticum</name>
    <dbReference type="NCBI Taxonomy" id="1328300"/>
    <lineage>
        <taxon>Eukaryota</taxon>
        <taxon>Fungi</taxon>
        <taxon>Dikarya</taxon>
        <taxon>Ascomycota</taxon>
        <taxon>Pezizomycotina</taxon>
        <taxon>Sordariomycetes</taxon>
        <taxon>Hypocreomycetidae</taxon>
        <taxon>Hypocreales</taxon>
        <taxon>Nectriaceae</taxon>
        <taxon>Fusarium</taxon>
        <taxon>Fusarium solani species complex</taxon>
    </lineage>
</organism>
<gene>
    <name evidence="1" type="ORF">NCS57_01394600</name>
</gene>
<protein>
    <submittedName>
        <fullName evidence="1">Uncharacterized protein</fullName>
    </submittedName>
</protein>
<dbReference type="EMBL" id="CM046514">
    <property type="protein sequence ID" value="KAI8650603.1"/>
    <property type="molecule type" value="Genomic_DNA"/>
</dbReference>
<reference evidence="1" key="1">
    <citation type="submission" date="2022-06" db="EMBL/GenBank/DDBJ databases">
        <title>Fusarium solani species complex genomes reveal bases of compartmentalisation and animal pathogenesis.</title>
        <authorList>
            <person name="Tsai I.J."/>
        </authorList>
    </citation>
    <scope>NUCLEOTIDE SEQUENCE</scope>
    <source>
        <strain evidence="1">Fu6.1</strain>
    </source>
</reference>
<keyword evidence="2" id="KW-1185">Reference proteome</keyword>
<name>A0ACC0QEW9_9HYPO</name>
<proteinExistence type="predicted"/>
<evidence type="ECO:0000313" key="1">
    <source>
        <dbReference type="EMBL" id="KAI8650603.1"/>
    </source>
</evidence>
<accession>A0ACC0QEW9</accession>
<evidence type="ECO:0000313" key="2">
    <source>
        <dbReference type="Proteomes" id="UP001065298"/>
    </source>
</evidence>
<dbReference type="Proteomes" id="UP001065298">
    <property type="component" value="Chromosome 12"/>
</dbReference>
<sequence>MESPSRSTPYTLEYRALSISSSDETRSETPPKNRANEDPHGHSAVRARSNLGPATILADVASILCPLALLGFSIVILQTDGREIDEIYFSYQNAITTVSCLATAFPILFAAIMGRLMYQLSRWMLERGSTMVTLEQLMGSRTLGAAFLTQVELGAFNLVGLVIVFTWIWSPLGGQALLRMLDSRLDTIISPSTVVHFDTGAAPQFEAWYEVSVVRTRHRRSIVATPHSMYNAALLSPDSIRNDSQDLWGNVKIPYLPSYGDLGDPGWQRVPSSPIFEYSALVGIPINNISVGNSSFPIETTYVHLDCFSLKKTLSPNGKFIDIKNTSLQGLSPSLPNGTWQGYESNGASWTLAVDTFADTMWSNYSFYERRGLNRSQINQPSMFTNEVGVKANPTALLMQIEYPRSGRRPSDWFSARCGVVQHYVESRINCSLASSNALRNCTVVEQRSSQKAHAPGDISFLSFPSIFKELSLQMPGVAQRDSKVYGLEPSLKYLQNPSTASMGSEPLPALENVAQELFSYRLGQLINSYLLIGQVFDSILSGNSDPDAVFEPNITVPVGVTNLSELYHVSRAWTGTFMFSCIVFLAGGALSVVFVHLATSPDVLGFVSTVVRDSKHIDTTPEAAKMDGLDLTKSMKMRRIRYGVVHGALEADPLLGVGPEETVEKLKRL</sequence>